<dbReference type="PANTHER" id="PTHR37950:SF1">
    <property type="entry name" value="4-HYDROXYPHENYLACETATE CATABOLISM PROTEIN"/>
    <property type="match status" value="1"/>
</dbReference>
<dbReference type="OrthoDB" id="9814215at2"/>
<dbReference type="InterPro" id="IPR004220">
    <property type="entry name" value="5-COMe_2-OHmuconate_Isoase"/>
</dbReference>
<dbReference type="InterPro" id="IPR014347">
    <property type="entry name" value="Tautomerase/MIF_sf"/>
</dbReference>
<dbReference type="EMBL" id="JXQW01000041">
    <property type="protein sequence ID" value="KIP98412.1"/>
    <property type="molecule type" value="Genomic_DNA"/>
</dbReference>
<dbReference type="GO" id="GO:0008704">
    <property type="term" value="F:5-carboxymethyl-2-hydroxymuconate delta-isomerase activity"/>
    <property type="evidence" value="ECO:0007669"/>
    <property type="project" value="InterPro"/>
</dbReference>
<keyword evidence="1" id="KW-0413">Isomerase</keyword>
<gene>
    <name evidence="1" type="ORF">RU08_15475</name>
</gene>
<evidence type="ECO:0000313" key="1">
    <source>
        <dbReference type="EMBL" id="KIP98412.1"/>
    </source>
</evidence>
<dbReference type="CDD" id="cd00580">
    <property type="entry name" value="CHMI"/>
    <property type="match status" value="1"/>
</dbReference>
<reference evidence="1 2" key="1">
    <citation type="submission" date="2014-12" db="EMBL/GenBank/DDBJ databases">
        <title>16Stimator: statistical estimation of ribosomal gene copy numbers from draft genome assemblies.</title>
        <authorList>
            <person name="Perisin M.A."/>
            <person name="Vetter M."/>
            <person name="Gilbert J.A."/>
            <person name="Bergelson J."/>
        </authorList>
    </citation>
    <scope>NUCLEOTIDE SEQUENCE [LARGE SCALE GENOMIC DNA]</scope>
    <source>
        <strain evidence="1 2">MEJ086</strain>
    </source>
</reference>
<dbReference type="Proteomes" id="UP000032068">
    <property type="component" value="Unassembled WGS sequence"/>
</dbReference>
<proteinExistence type="predicted"/>
<organism evidence="1 2">
    <name type="scientific">Pseudomonas fulva</name>
    <dbReference type="NCBI Taxonomy" id="47880"/>
    <lineage>
        <taxon>Bacteria</taxon>
        <taxon>Pseudomonadati</taxon>
        <taxon>Pseudomonadota</taxon>
        <taxon>Gammaproteobacteria</taxon>
        <taxon>Pseudomonadales</taxon>
        <taxon>Pseudomonadaceae</taxon>
        <taxon>Pseudomonas</taxon>
    </lineage>
</organism>
<evidence type="ECO:0000313" key="2">
    <source>
        <dbReference type="Proteomes" id="UP000032068"/>
    </source>
</evidence>
<sequence>MPHLVLLYTPDLEREADIPGLCRALADSMLAQRDEQGKAVFPTGGTRVLAYPATHCAVADGNGDYGFLYANLRMGTGRSAEVHRRVGDSLLAVLRTCLGDILEQRPVGITLQIDEGQAQVYDGKHSSLHPLFNKTS</sequence>
<accession>A0A0D0KK38</accession>
<protein>
    <submittedName>
        <fullName evidence="1">5-carboxymethyl-2-hydroxymuconate isomerase</fullName>
    </submittedName>
</protein>
<name>A0A0D0KK38_9PSED</name>
<dbReference type="RefSeq" id="WP_042554732.1">
    <property type="nucleotide sequence ID" value="NZ_JXQW01000041.1"/>
</dbReference>
<dbReference type="AlphaFoldDB" id="A0A0D0KK38"/>
<dbReference type="Gene3D" id="3.30.429.10">
    <property type="entry name" value="Macrophage Migration Inhibitory Factor"/>
    <property type="match status" value="1"/>
</dbReference>
<comment type="caution">
    <text evidence="1">The sequence shown here is derived from an EMBL/GenBank/DDBJ whole genome shotgun (WGS) entry which is preliminary data.</text>
</comment>
<dbReference type="SUPFAM" id="SSF55331">
    <property type="entry name" value="Tautomerase/MIF"/>
    <property type="match status" value="1"/>
</dbReference>
<dbReference type="Pfam" id="PF02962">
    <property type="entry name" value="CHMI"/>
    <property type="match status" value="1"/>
</dbReference>
<dbReference type="PANTHER" id="PTHR37950">
    <property type="entry name" value="4-HYDROXYPHENYLACETATE CATABOLISM PROTEIN"/>
    <property type="match status" value="1"/>
</dbReference>